<sequence length="219" mass="23151">MESVGKFIILRHPGSPGDESPLKFSASTVKLALDFGAETGHRPAAWHPGLLCRLRSPTAGSASPRPWACSSWAGDRDVAGHWQPPQCSWGAGVFQPREAEARGPDASGSPRSPSRAQCAGPDAETSQSPRPPSALTPASQASPRAPVPARSQTMRPTRARGQSSLTLRFPLSHIWAAANGRTLILSQGAPSLRGTLRERPKVSPFWKSQALVSEVGSGL</sequence>
<dbReference type="AlphaFoldDB" id="A0A6P6CZR2"/>
<keyword evidence="2" id="KW-1185">Reference proteome</keyword>
<dbReference type="RefSeq" id="XP_023392375.1">
    <property type="nucleotide sequence ID" value="XM_023536607.1"/>
</dbReference>
<name>A0A6P6CZR2_PTEVA</name>
<evidence type="ECO:0000313" key="2">
    <source>
        <dbReference type="Proteomes" id="UP000515202"/>
    </source>
</evidence>
<protein>
    <submittedName>
        <fullName evidence="3">Uncharacterized protein LOC111745658</fullName>
    </submittedName>
</protein>
<evidence type="ECO:0000313" key="3">
    <source>
        <dbReference type="RefSeq" id="XP_023392375.1"/>
    </source>
</evidence>
<gene>
    <name evidence="3" type="primary">LOC111745658</name>
</gene>
<accession>A0A6P6CZR2</accession>
<proteinExistence type="predicted"/>
<dbReference type="KEGG" id="pvp:111745658"/>
<feature type="compositionally biased region" description="Polar residues" evidence="1">
    <location>
        <begin position="150"/>
        <end position="162"/>
    </location>
</feature>
<organism evidence="2 3">
    <name type="scientific">Pteropus vampyrus</name>
    <name type="common">Large flying fox</name>
    <dbReference type="NCBI Taxonomy" id="132908"/>
    <lineage>
        <taxon>Eukaryota</taxon>
        <taxon>Metazoa</taxon>
        <taxon>Chordata</taxon>
        <taxon>Craniata</taxon>
        <taxon>Vertebrata</taxon>
        <taxon>Euteleostomi</taxon>
        <taxon>Mammalia</taxon>
        <taxon>Eutheria</taxon>
        <taxon>Laurasiatheria</taxon>
        <taxon>Chiroptera</taxon>
        <taxon>Yinpterochiroptera</taxon>
        <taxon>Pteropodoidea</taxon>
        <taxon>Pteropodidae</taxon>
        <taxon>Pteropodinae</taxon>
        <taxon>Pteropus</taxon>
    </lineage>
</organism>
<evidence type="ECO:0000256" key="1">
    <source>
        <dbReference type="SAM" id="MobiDB-lite"/>
    </source>
</evidence>
<dbReference type="GeneID" id="111745658"/>
<reference evidence="3" key="1">
    <citation type="submission" date="2025-08" db="UniProtKB">
        <authorList>
            <consortium name="RefSeq"/>
        </authorList>
    </citation>
    <scope>IDENTIFICATION</scope>
    <source>
        <tissue evidence="3">Kidney</tissue>
    </source>
</reference>
<feature type="region of interest" description="Disordered" evidence="1">
    <location>
        <begin position="99"/>
        <end position="162"/>
    </location>
</feature>
<dbReference type="Proteomes" id="UP000515202">
    <property type="component" value="Unplaced"/>
</dbReference>